<protein>
    <submittedName>
        <fullName evidence="1">Uncharacterized protein</fullName>
    </submittedName>
</protein>
<dbReference type="EMBL" id="BK016084">
    <property type="protein sequence ID" value="DAF93353.1"/>
    <property type="molecule type" value="Genomic_DNA"/>
</dbReference>
<sequence length="271" mass="28462">MSATNETTYYKLPQFTDTDQPTWLGDFNGAMGKIDSALNAVGANASTALSAANNAVNRVGQVETTIAGVQTTANNAYSLSSTHEKHISALEGQVAQLETKFPITSDSLSNGAVTAAKLDQTAIAAMWAGLTVKQFNSEDSSAANEGMVVPSGGKMAGFYIVELGILVMNKMSNKYITESSALFTLPSYVPNSAASGIQADGCIFVWNEGSSFVNWTSLTTIKSTRQLRVGTYPNVGNSFTLMGSVALYMGVNTGVQLSNPAAYQTMNPTVG</sequence>
<reference evidence="1" key="1">
    <citation type="journal article" date="2021" name="Proc. Natl. Acad. Sci. U.S.A.">
        <title>A Catalog of Tens of Thousands of Viruses from Human Metagenomes Reveals Hidden Associations with Chronic Diseases.</title>
        <authorList>
            <person name="Tisza M.J."/>
            <person name="Buck C.B."/>
        </authorList>
    </citation>
    <scope>NUCLEOTIDE SEQUENCE</scope>
    <source>
        <strain evidence="1">CtnuR9</strain>
    </source>
</reference>
<evidence type="ECO:0000313" key="1">
    <source>
        <dbReference type="EMBL" id="DAF93353.1"/>
    </source>
</evidence>
<proteinExistence type="predicted"/>
<accession>A0A8S5UFT7</accession>
<organism evidence="1">
    <name type="scientific">Podoviridae sp. ctnuR9</name>
    <dbReference type="NCBI Taxonomy" id="2825276"/>
    <lineage>
        <taxon>Viruses</taxon>
        <taxon>Duplodnaviria</taxon>
        <taxon>Heunggongvirae</taxon>
        <taxon>Uroviricota</taxon>
        <taxon>Caudoviricetes</taxon>
    </lineage>
</organism>
<name>A0A8S5UFT7_9CAUD</name>